<proteinExistence type="predicted"/>
<dbReference type="Proteomes" id="UP000050761">
    <property type="component" value="Unassembled WGS sequence"/>
</dbReference>
<gene>
    <name evidence="2" type="ORF">HPBE_LOCUS1878</name>
</gene>
<name>A0A183F6T5_HELPZ</name>
<organism evidence="3 4">
    <name type="scientific">Heligmosomoides polygyrus</name>
    <name type="common">Parasitic roundworm</name>
    <dbReference type="NCBI Taxonomy" id="6339"/>
    <lineage>
        <taxon>Eukaryota</taxon>
        <taxon>Metazoa</taxon>
        <taxon>Ecdysozoa</taxon>
        <taxon>Nematoda</taxon>
        <taxon>Chromadorea</taxon>
        <taxon>Rhabditida</taxon>
        <taxon>Rhabditina</taxon>
        <taxon>Rhabditomorpha</taxon>
        <taxon>Strongyloidea</taxon>
        <taxon>Heligmosomidae</taxon>
        <taxon>Heligmosomoides</taxon>
    </lineage>
</organism>
<dbReference type="AlphaFoldDB" id="A0A183F6T5"/>
<keyword evidence="3" id="KW-1185">Reference proteome</keyword>
<feature type="transmembrane region" description="Helical" evidence="1">
    <location>
        <begin position="173"/>
        <end position="191"/>
    </location>
</feature>
<sequence>MCQNAVVEVHNASSAVHFVLRDLELPSVVTQTFTDHYVANSTARCYYPAFPILGEQPLYLNRASADGRCGAAPQPPPVHDYNSTSCLIPHRATITFTHANGFINGAYVSYSYRAISSRETTILLTIEARFLDYRPPCQKTRFELQRGRFHCPSDVTCWRELWWPLNDLSPSSVPIVGTVTIALLLLLLVAVRRRRSASAVCDCRFVQSSLDSAAGSMKTKEKTQ</sequence>
<accession>A0A183F6T5</accession>
<reference evidence="2 3" key="1">
    <citation type="submission" date="2018-11" db="EMBL/GenBank/DDBJ databases">
        <authorList>
            <consortium name="Pathogen Informatics"/>
        </authorList>
    </citation>
    <scope>NUCLEOTIDE SEQUENCE [LARGE SCALE GENOMIC DNA]</scope>
</reference>
<accession>A0A3P7TPM3</accession>
<evidence type="ECO:0000256" key="1">
    <source>
        <dbReference type="SAM" id="Phobius"/>
    </source>
</evidence>
<reference evidence="4" key="2">
    <citation type="submission" date="2019-09" db="UniProtKB">
        <authorList>
            <consortium name="WormBaseParasite"/>
        </authorList>
    </citation>
    <scope>IDENTIFICATION</scope>
</reference>
<dbReference type="EMBL" id="UZAH01002362">
    <property type="protein sequence ID" value="VDO21859.1"/>
    <property type="molecule type" value="Genomic_DNA"/>
</dbReference>
<evidence type="ECO:0000313" key="4">
    <source>
        <dbReference type="WBParaSite" id="HPBE_0000187701-mRNA-1"/>
    </source>
</evidence>
<keyword evidence="1" id="KW-0472">Membrane</keyword>
<keyword evidence="1" id="KW-1133">Transmembrane helix</keyword>
<evidence type="ECO:0000313" key="2">
    <source>
        <dbReference type="EMBL" id="VDO21859.1"/>
    </source>
</evidence>
<protein>
    <submittedName>
        <fullName evidence="4">CUB domain-containing protein</fullName>
    </submittedName>
</protein>
<dbReference type="OrthoDB" id="5809922at2759"/>
<dbReference type="WBParaSite" id="HPBE_0000187701-mRNA-1">
    <property type="protein sequence ID" value="HPBE_0000187701-mRNA-1"/>
    <property type="gene ID" value="HPBE_0000187701"/>
</dbReference>
<keyword evidence="1" id="KW-0812">Transmembrane</keyword>
<evidence type="ECO:0000313" key="3">
    <source>
        <dbReference type="Proteomes" id="UP000050761"/>
    </source>
</evidence>